<comment type="function">
    <text evidence="16">Small subunit of the glutamine-dependent carbamoyl phosphate synthetase (CPSase). CPSase catalyzes the formation of carbamoyl phosphate from the ammonia moiety of glutamine, carbonate, and phosphate donated by ATP, constituting the first step of the biosynthetic pathway leading to pyrimidine nucleotides. The large subunit (synthetase) binds the substrates ammonia (free or transferred from glutamine from the small subunit), hydrogencarbonate and ATP and carries out an ATP-coupled ligase reaction, activating hydrogencarbonate by forming carboxy phosphate which reacts with ammonia to form carbamoyl phosphate.</text>
</comment>
<keyword evidence="4 17" id="KW-0055">Arginine biosynthesis</keyword>
<feature type="binding site" evidence="17">
    <location>
        <position position="832"/>
    </location>
    <ligand>
        <name>Mg(2+)</name>
        <dbReference type="ChEBI" id="CHEBI:18420"/>
        <label>4</label>
    </ligand>
</feature>
<dbReference type="GO" id="GO:0005737">
    <property type="term" value="C:cytoplasm"/>
    <property type="evidence" value="ECO:0007669"/>
    <property type="project" value="TreeGrafter"/>
</dbReference>
<dbReference type="Pfam" id="PF02142">
    <property type="entry name" value="MGS"/>
    <property type="match status" value="1"/>
</dbReference>
<feature type="binding site" evidence="17">
    <location>
        <position position="298"/>
    </location>
    <ligand>
        <name>Mg(2+)</name>
        <dbReference type="ChEBI" id="CHEBI:18420"/>
        <label>1</label>
    </ligand>
</feature>
<feature type="binding site" evidence="17">
    <location>
        <position position="779"/>
    </location>
    <ligand>
        <name>ATP</name>
        <dbReference type="ChEBI" id="CHEBI:30616"/>
        <label>2</label>
    </ligand>
</feature>
<evidence type="ECO:0000256" key="12">
    <source>
        <dbReference type="ARBA" id="ARBA00022975"/>
    </source>
</evidence>
<feature type="binding site" evidence="17">
    <location>
        <position position="284"/>
    </location>
    <ligand>
        <name>ATP</name>
        <dbReference type="ChEBI" id="CHEBI:30616"/>
        <label>1</label>
    </ligand>
</feature>
<evidence type="ECO:0000256" key="1">
    <source>
        <dbReference type="ARBA" id="ARBA00001936"/>
    </source>
</evidence>
<dbReference type="InterPro" id="IPR005480">
    <property type="entry name" value="CPSase_lsu_oligo"/>
</dbReference>
<proteinExistence type="inferred from homology"/>
<dbReference type="Gene3D" id="3.40.50.1380">
    <property type="entry name" value="Methylglyoxal synthase-like domain"/>
    <property type="match status" value="1"/>
</dbReference>
<organism evidence="20 21">
    <name type="scientific">Clostridium novyi A str. 4552</name>
    <dbReference type="NCBI Taxonomy" id="1444289"/>
    <lineage>
        <taxon>Bacteria</taxon>
        <taxon>Bacillati</taxon>
        <taxon>Bacillota</taxon>
        <taxon>Clostridia</taxon>
        <taxon>Eubacteriales</taxon>
        <taxon>Clostridiaceae</taxon>
        <taxon>Clostridium</taxon>
    </lineage>
</organism>
<evidence type="ECO:0000256" key="3">
    <source>
        <dbReference type="ARBA" id="ARBA00009799"/>
    </source>
</evidence>
<dbReference type="PROSITE" id="PS51855">
    <property type="entry name" value="MGS"/>
    <property type="match status" value="1"/>
</dbReference>
<dbReference type="InterPro" id="IPR058047">
    <property type="entry name" value="CPSase_preATP-grasp"/>
</dbReference>
<dbReference type="FunFam" id="3.40.50.20:FF:000001">
    <property type="entry name" value="Carbamoyl-phosphate synthase large chain"/>
    <property type="match status" value="1"/>
</dbReference>
<gene>
    <name evidence="17" type="primary">carB</name>
    <name evidence="20" type="ORF">Z968_08065</name>
</gene>
<evidence type="ECO:0000256" key="10">
    <source>
        <dbReference type="ARBA" id="ARBA00022840"/>
    </source>
</evidence>
<dbReference type="GO" id="GO:0046872">
    <property type="term" value="F:metal ion binding"/>
    <property type="evidence" value="ECO:0007669"/>
    <property type="project" value="UniProtKB-KW"/>
</dbReference>
<dbReference type="InterPro" id="IPR036914">
    <property type="entry name" value="MGS-like_dom_sf"/>
</dbReference>
<name>A0A0A0I6A9_CLONO</name>
<feature type="binding site" evidence="17">
    <location>
        <position position="300"/>
    </location>
    <ligand>
        <name>Mn(2+)</name>
        <dbReference type="ChEBI" id="CHEBI:29035"/>
        <label>2</label>
    </ligand>
</feature>
<feature type="binding site" evidence="17">
    <location>
        <position position="208"/>
    </location>
    <ligand>
        <name>ATP</name>
        <dbReference type="ChEBI" id="CHEBI:30616"/>
        <label>1</label>
    </ligand>
</feature>
<dbReference type="InterPro" id="IPR005479">
    <property type="entry name" value="CPAse_ATP-bd"/>
</dbReference>
<dbReference type="GO" id="GO:0006526">
    <property type="term" value="P:L-arginine biosynthetic process"/>
    <property type="evidence" value="ECO:0007669"/>
    <property type="project" value="UniProtKB-UniRule"/>
</dbReference>
<feature type="region of interest" description="Allosteric domain" evidence="17">
    <location>
        <begin position="930"/>
        <end position="1063"/>
    </location>
</feature>
<dbReference type="HAMAP" id="MF_01210_B">
    <property type="entry name" value="CPSase_L_chain_B"/>
    <property type="match status" value="1"/>
</dbReference>
<dbReference type="RefSeq" id="WP_039255454.1">
    <property type="nucleotide sequence ID" value="NZ_JENJ01000031.1"/>
</dbReference>
<dbReference type="SMART" id="SM01096">
    <property type="entry name" value="CPSase_L_D3"/>
    <property type="match status" value="1"/>
</dbReference>
<dbReference type="UniPathway" id="UPA00070">
    <property type="reaction ID" value="UER00115"/>
</dbReference>
<feature type="binding site" evidence="17">
    <location>
        <position position="215"/>
    </location>
    <ligand>
        <name>ATP</name>
        <dbReference type="ChEBI" id="CHEBI:30616"/>
        <label>1</label>
    </ligand>
</feature>
<dbReference type="FunFam" id="3.30.470.20:FF:000001">
    <property type="entry name" value="Carbamoyl-phosphate synthase large chain"/>
    <property type="match status" value="1"/>
</dbReference>
<feature type="binding site" evidence="17">
    <location>
        <position position="752"/>
    </location>
    <ligand>
        <name>ATP</name>
        <dbReference type="ChEBI" id="CHEBI:30616"/>
        <label>2</label>
    </ligand>
</feature>
<dbReference type="InterPro" id="IPR006275">
    <property type="entry name" value="CPSase_lsu"/>
</dbReference>
<dbReference type="GO" id="GO:0006541">
    <property type="term" value="P:glutamine metabolic process"/>
    <property type="evidence" value="ECO:0007669"/>
    <property type="project" value="TreeGrafter"/>
</dbReference>
<dbReference type="GO" id="GO:0004087">
    <property type="term" value="F:carbamoyl-phosphate synthase (ammonia) activity"/>
    <property type="evidence" value="ECO:0007669"/>
    <property type="project" value="UniProtKB-EC"/>
</dbReference>
<dbReference type="InterPro" id="IPR036897">
    <property type="entry name" value="CarbamoylP_synth_lsu_oligo_sf"/>
</dbReference>
<comment type="similarity">
    <text evidence="3 17">Belongs to the CarB family.</text>
</comment>
<evidence type="ECO:0000256" key="11">
    <source>
        <dbReference type="ARBA" id="ARBA00022842"/>
    </source>
</evidence>
<feature type="domain" description="ATP-grasp" evidence="18">
    <location>
        <begin position="133"/>
        <end position="327"/>
    </location>
</feature>
<evidence type="ECO:0000313" key="21">
    <source>
        <dbReference type="Proteomes" id="UP000030012"/>
    </source>
</evidence>
<dbReference type="Gene3D" id="3.40.50.20">
    <property type="match status" value="2"/>
</dbReference>
<evidence type="ECO:0000256" key="15">
    <source>
        <dbReference type="ARBA" id="ARBA00048816"/>
    </source>
</evidence>
<keyword evidence="12 17" id="KW-0665">Pyrimidine biosynthesis</keyword>
<feature type="binding site" evidence="17">
    <location>
        <position position="243"/>
    </location>
    <ligand>
        <name>ATP</name>
        <dbReference type="ChEBI" id="CHEBI:30616"/>
        <label>1</label>
    </ligand>
</feature>
<comment type="cofactor">
    <cofactor evidence="1">
        <name>Mn(2+)</name>
        <dbReference type="ChEBI" id="CHEBI:29035"/>
    </cofactor>
</comment>
<dbReference type="SUPFAM" id="SSF52440">
    <property type="entry name" value="PreATP-grasp domain"/>
    <property type="match status" value="2"/>
</dbReference>
<dbReference type="Gene3D" id="1.10.1030.10">
    <property type="entry name" value="Carbamoyl-phosphate synthetase, large subunit oligomerisation domain"/>
    <property type="match status" value="1"/>
</dbReference>
<keyword evidence="13" id="KW-0464">Manganese</keyword>
<dbReference type="FunFam" id="3.30.1490.20:FF:000001">
    <property type="entry name" value="Carbamoyl-phosphate synthase large chain"/>
    <property type="match status" value="1"/>
</dbReference>
<feature type="binding site" evidence="17">
    <location>
        <position position="176"/>
    </location>
    <ligand>
        <name>ATP</name>
        <dbReference type="ChEBI" id="CHEBI:30616"/>
        <label>1</label>
    </ligand>
</feature>
<comment type="pathway">
    <text evidence="17">Pyrimidine metabolism; UMP biosynthesis via de novo pathway; (S)-dihydroorotate from bicarbonate: step 1/3.</text>
</comment>
<comment type="pathway">
    <text evidence="2 17">Amino-acid biosynthesis; L-arginine biosynthesis; carbamoyl phosphate from bicarbonate: step 1/1.</text>
</comment>
<evidence type="ECO:0000256" key="2">
    <source>
        <dbReference type="ARBA" id="ARBA00005077"/>
    </source>
</evidence>
<evidence type="ECO:0000313" key="20">
    <source>
        <dbReference type="EMBL" id="KGM95841.1"/>
    </source>
</evidence>
<feature type="binding site" evidence="17">
    <location>
        <position position="820"/>
    </location>
    <ligand>
        <name>Mn(2+)</name>
        <dbReference type="ChEBI" id="CHEBI:29035"/>
        <label>3</label>
    </ligand>
</feature>
<feature type="binding site" evidence="17">
    <location>
        <position position="780"/>
    </location>
    <ligand>
        <name>ATP</name>
        <dbReference type="ChEBI" id="CHEBI:30616"/>
        <label>2</label>
    </ligand>
</feature>
<comment type="catalytic activity">
    <reaction evidence="14 17">
        <text>hydrogencarbonate + NH4(+) + 2 ATP = carbamoyl phosphate + 2 ADP + phosphate + 2 H(+)</text>
        <dbReference type="Rhea" id="RHEA:18029"/>
        <dbReference type="ChEBI" id="CHEBI:15378"/>
        <dbReference type="ChEBI" id="CHEBI:17544"/>
        <dbReference type="ChEBI" id="CHEBI:28938"/>
        <dbReference type="ChEBI" id="CHEBI:30616"/>
        <dbReference type="ChEBI" id="CHEBI:43474"/>
        <dbReference type="ChEBI" id="CHEBI:58228"/>
        <dbReference type="ChEBI" id="CHEBI:456216"/>
        <dbReference type="EC" id="6.3.4.16"/>
    </reaction>
</comment>
<dbReference type="EC" id="6.3.4.16" evidence="17"/>
<dbReference type="EC" id="6.3.5.5" evidence="17"/>
<feature type="binding site" evidence="17">
    <location>
        <position position="175"/>
    </location>
    <ligand>
        <name>ATP</name>
        <dbReference type="ChEBI" id="CHEBI:30616"/>
        <label>1</label>
    </ligand>
</feature>
<evidence type="ECO:0000256" key="8">
    <source>
        <dbReference type="ARBA" id="ARBA00022737"/>
    </source>
</evidence>
<feature type="binding site" evidence="17">
    <location>
        <position position="284"/>
    </location>
    <ligand>
        <name>Mg(2+)</name>
        <dbReference type="ChEBI" id="CHEBI:18420"/>
        <label>1</label>
    </ligand>
</feature>
<keyword evidence="7" id="KW-0479">Metal-binding</keyword>
<dbReference type="FunFam" id="3.30.470.20:FF:000026">
    <property type="entry name" value="Carbamoyl-phosphate synthase large chain"/>
    <property type="match status" value="1"/>
</dbReference>
<feature type="binding site" evidence="17">
    <location>
        <position position="169"/>
    </location>
    <ligand>
        <name>ATP</name>
        <dbReference type="ChEBI" id="CHEBI:30616"/>
        <label>1</label>
    </ligand>
</feature>
<evidence type="ECO:0000256" key="13">
    <source>
        <dbReference type="ARBA" id="ARBA00023211"/>
    </source>
</evidence>
<dbReference type="UniPathway" id="UPA00068">
    <property type="reaction ID" value="UER00171"/>
</dbReference>
<evidence type="ECO:0000259" key="19">
    <source>
        <dbReference type="PROSITE" id="PS51855"/>
    </source>
</evidence>
<dbReference type="EMBL" id="JENJ01000031">
    <property type="protein sequence ID" value="KGM95841.1"/>
    <property type="molecule type" value="Genomic_DNA"/>
</dbReference>
<feature type="binding site" evidence="17">
    <location>
        <position position="832"/>
    </location>
    <ligand>
        <name>Mn(2+)</name>
        <dbReference type="ChEBI" id="CHEBI:29035"/>
        <label>3</label>
    </ligand>
</feature>
<feature type="binding site" evidence="17">
    <location>
        <position position="242"/>
    </location>
    <ligand>
        <name>ATP</name>
        <dbReference type="ChEBI" id="CHEBI:30616"/>
        <label>1</label>
    </ligand>
</feature>
<dbReference type="NCBIfam" id="NF009455">
    <property type="entry name" value="PRK12815.1"/>
    <property type="match status" value="1"/>
</dbReference>
<feature type="region of interest" description="Carbamoyl phosphate synthetic domain" evidence="17">
    <location>
        <begin position="547"/>
        <end position="929"/>
    </location>
</feature>
<comment type="caution">
    <text evidence="20">The sequence shown here is derived from an EMBL/GenBank/DDBJ whole genome shotgun (WGS) entry which is preliminary data.</text>
</comment>
<comment type="domain">
    <text evidence="17">The large subunit is composed of 2 ATP-grasp domains that are involved in binding the 2 ATP molecules needed for carbamoyl phosphate synthesis. The N-terminal ATP-grasp domain (referred to as the carboxyphosphate synthetic component) catalyzes the ATP-dependent phosphorylation of hydrogencarbonate to carboxyphosphate and the subsequent nucleophilic attack by ammonia to form a carbamate intermediate. The C-terminal ATP-grasp domain (referred to as the carbamoyl phosphate synthetic component) then catalyzes the phosphorylation of carbamate with the second ATP to form the end product carbamoyl phosphate. The reactive and unstable enzyme intermediates are sequentially channeled from one active site to the next through the interior of the protein over a distance of at least 96 A.</text>
</comment>
<comment type="cofactor">
    <cofactor evidence="17">
        <name>Mg(2+)</name>
        <dbReference type="ChEBI" id="CHEBI:18420"/>
    </cofactor>
    <cofactor evidence="17">
        <name>Mn(2+)</name>
        <dbReference type="ChEBI" id="CHEBI:29035"/>
    </cofactor>
    <text evidence="17">Binds 4 Mg(2+) or Mn(2+) ions per subunit.</text>
</comment>
<dbReference type="Gene3D" id="3.30.1490.20">
    <property type="entry name" value="ATP-grasp fold, A domain"/>
    <property type="match status" value="1"/>
</dbReference>
<dbReference type="AlphaFoldDB" id="A0A0A0I6A9"/>
<feature type="binding site" evidence="17">
    <location>
        <position position="241"/>
    </location>
    <ligand>
        <name>ATP</name>
        <dbReference type="ChEBI" id="CHEBI:30616"/>
        <label>1</label>
    </ligand>
</feature>
<dbReference type="InterPro" id="IPR013815">
    <property type="entry name" value="ATP_grasp_subdomain_1"/>
</dbReference>
<feature type="binding site" evidence="17">
    <location>
        <position position="298"/>
    </location>
    <ligand>
        <name>Mn(2+)</name>
        <dbReference type="ChEBI" id="CHEBI:29035"/>
        <label>2</label>
    </ligand>
</feature>
<evidence type="ECO:0000256" key="4">
    <source>
        <dbReference type="ARBA" id="ARBA00022571"/>
    </source>
</evidence>
<dbReference type="PROSITE" id="PS00866">
    <property type="entry name" value="CPSASE_1"/>
    <property type="match status" value="1"/>
</dbReference>
<dbReference type="PANTHER" id="PTHR11405">
    <property type="entry name" value="CARBAMOYLTRANSFERASE FAMILY MEMBER"/>
    <property type="match status" value="1"/>
</dbReference>
<evidence type="ECO:0000259" key="18">
    <source>
        <dbReference type="PROSITE" id="PS50975"/>
    </source>
</evidence>
<dbReference type="Pfam" id="PF25596">
    <property type="entry name" value="CPSase_L_D1"/>
    <property type="match status" value="2"/>
</dbReference>
<comment type="caution">
    <text evidence="17">Lacks conserved residue(s) required for the propagation of feature annotation.</text>
</comment>
<feature type="domain" description="ATP-grasp" evidence="18">
    <location>
        <begin position="671"/>
        <end position="861"/>
    </location>
</feature>
<keyword evidence="8 17" id="KW-0677">Repeat</keyword>
<feature type="binding site" evidence="17">
    <location>
        <position position="707"/>
    </location>
    <ligand>
        <name>ATP</name>
        <dbReference type="ChEBI" id="CHEBI:30616"/>
        <label>2</label>
    </ligand>
</feature>
<dbReference type="InterPro" id="IPR016185">
    <property type="entry name" value="PreATP-grasp_dom_sf"/>
</dbReference>
<feature type="binding site" evidence="17">
    <location>
        <position position="832"/>
    </location>
    <ligand>
        <name>Mg(2+)</name>
        <dbReference type="ChEBI" id="CHEBI:18420"/>
        <label>3</label>
    </ligand>
</feature>
<evidence type="ECO:0000256" key="6">
    <source>
        <dbReference type="ARBA" id="ARBA00022605"/>
    </source>
</evidence>
<dbReference type="Gene3D" id="3.30.470.20">
    <property type="entry name" value="ATP-grasp fold, B domain"/>
    <property type="match status" value="2"/>
</dbReference>
<feature type="binding site" evidence="17">
    <location>
        <position position="834"/>
    </location>
    <ligand>
        <name>Mg(2+)</name>
        <dbReference type="ChEBI" id="CHEBI:18420"/>
        <label>4</label>
    </ligand>
</feature>
<keyword evidence="10 17" id="KW-0067">ATP-binding</keyword>
<dbReference type="GO" id="GO:0005524">
    <property type="term" value="F:ATP binding"/>
    <property type="evidence" value="ECO:0007669"/>
    <property type="project" value="UniProtKB-UniRule"/>
</dbReference>
<dbReference type="PROSITE" id="PS50975">
    <property type="entry name" value="ATP_GRASP"/>
    <property type="match status" value="2"/>
</dbReference>
<feature type="binding site" evidence="17">
    <location>
        <position position="298"/>
    </location>
    <ligand>
        <name>Mg(2+)</name>
        <dbReference type="ChEBI" id="CHEBI:18420"/>
        <label>2</label>
    </ligand>
</feature>
<comment type="function">
    <text evidence="17">Large subunit of the glutamine-dependent carbamoyl phosphate synthetase (CPSase). CPSase catalyzes the formation of carbamoyl phosphate from the ammonia moiety of glutamine, carbonate, and phosphate donated by ATP, constituting the first step of 2 biosynthetic pathways, one leading to arginine and/or urea and the other to pyrimidine nucleotides. The large subunit (synthetase) binds the substrates ammonia (free or transferred from glutamine from the small subunit), hydrogencarbonate and ATP and carries out an ATP-coupled ligase reaction, activating hydrogencarbonate by forming carboxy phosphate which reacts with ammonia to form carbamoyl phosphate.</text>
</comment>
<dbReference type="PANTHER" id="PTHR11405:SF53">
    <property type="entry name" value="CARBAMOYL-PHOSPHATE SYNTHASE [AMMONIA], MITOCHONDRIAL"/>
    <property type="match status" value="1"/>
</dbReference>
<feature type="binding site" evidence="17">
    <location>
        <position position="778"/>
    </location>
    <ligand>
        <name>ATP</name>
        <dbReference type="ChEBI" id="CHEBI:30616"/>
        <label>2</label>
    </ligand>
</feature>
<keyword evidence="9 17" id="KW-0547">Nucleotide-binding</keyword>
<feature type="binding site" evidence="17">
    <location>
        <position position="832"/>
    </location>
    <ligand>
        <name>Mn(2+)</name>
        <dbReference type="ChEBI" id="CHEBI:29035"/>
        <label>4</label>
    </ligand>
</feature>
<dbReference type="SUPFAM" id="SSF48108">
    <property type="entry name" value="Carbamoyl phosphate synthetase, large subunit connection domain"/>
    <property type="match status" value="1"/>
</dbReference>
<feature type="binding site" evidence="17">
    <location>
        <position position="746"/>
    </location>
    <ligand>
        <name>ATP</name>
        <dbReference type="ChEBI" id="CHEBI:30616"/>
        <label>2</label>
    </ligand>
</feature>
<feature type="binding site" evidence="17">
    <location>
        <position position="298"/>
    </location>
    <ligand>
        <name>ATP</name>
        <dbReference type="ChEBI" id="CHEBI:30616"/>
        <label>1</label>
    </ligand>
</feature>
<dbReference type="Pfam" id="PF02787">
    <property type="entry name" value="CPSase_L_D3"/>
    <property type="match status" value="1"/>
</dbReference>
<keyword evidence="6 17" id="KW-0028">Amino-acid biosynthesis</keyword>
<dbReference type="NCBIfam" id="NF003671">
    <property type="entry name" value="PRK05294.1"/>
    <property type="match status" value="1"/>
</dbReference>
<feature type="binding site" evidence="17">
    <location>
        <position position="298"/>
    </location>
    <ligand>
        <name>Mn(2+)</name>
        <dbReference type="ChEBI" id="CHEBI:29035"/>
        <label>1</label>
    </ligand>
</feature>
<feature type="binding site" evidence="17">
    <location>
        <position position="834"/>
    </location>
    <ligand>
        <name>Mn(2+)</name>
        <dbReference type="ChEBI" id="CHEBI:29035"/>
        <label>4</label>
    </ligand>
</feature>
<evidence type="ECO:0000256" key="14">
    <source>
        <dbReference type="ARBA" id="ARBA00047359"/>
    </source>
</evidence>
<feature type="binding site" evidence="17">
    <location>
        <position position="284"/>
    </location>
    <ligand>
        <name>Mn(2+)</name>
        <dbReference type="ChEBI" id="CHEBI:29035"/>
        <label>1</label>
    </ligand>
</feature>
<dbReference type="GO" id="GO:0044205">
    <property type="term" value="P:'de novo' UMP biosynthetic process"/>
    <property type="evidence" value="ECO:0007669"/>
    <property type="project" value="UniProtKB-UniRule"/>
</dbReference>
<evidence type="ECO:0000256" key="9">
    <source>
        <dbReference type="ARBA" id="ARBA00022741"/>
    </source>
</evidence>
<feature type="binding site" evidence="17">
    <location>
        <position position="129"/>
    </location>
    <ligand>
        <name>ATP</name>
        <dbReference type="ChEBI" id="CHEBI:30616"/>
        <label>1</label>
    </ligand>
</feature>
<dbReference type="Proteomes" id="UP000030012">
    <property type="component" value="Unassembled WGS sequence"/>
</dbReference>
<dbReference type="Pfam" id="PF02786">
    <property type="entry name" value="CPSase_L_D2"/>
    <property type="match status" value="2"/>
</dbReference>
<protein>
    <recommendedName>
        <fullName evidence="17">Carbamoyl phosphate synthase large chain</fullName>
        <ecNumber evidence="17">6.3.4.16</ecNumber>
        <ecNumber evidence="17">6.3.5.5</ecNumber>
    </recommendedName>
    <alternativeName>
        <fullName evidence="17">Carbamoyl phosphate synthetase ammonia chain</fullName>
    </alternativeName>
</protein>
<feature type="binding site" evidence="17">
    <location>
        <position position="832"/>
    </location>
    <ligand>
        <name>ATP</name>
        <dbReference type="ChEBI" id="CHEBI:30616"/>
        <label>2</label>
    </ligand>
</feature>
<dbReference type="InterPro" id="IPR011607">
    <property type="entry name" value="MGS-like_dom"/>
</dbReference>
<accession>A0A0A0I6A9</accession>
<feature type="binding site" evidence="17">
    <location>
        <position position="210"/>
    </location>
    <ligand>
        <name>ATP</name>
        <dbReference type="ChEBI" id="CHEBI:30616"/>
        <label>1</label>
    </ligand>
</feature>
<dbReference type="PROSITE" id="PS00867">
    <property type="entry name" value="CPSASE_2"/>
    <property type="match status" value="2"/>
</dbReference>
<feature type="domain" description="MGS-like" evidence="19">
    <location>
        <begin position="930"/>
        <end position="1063"/>
    </location>
</feature>
<feature type="binding site" evidence="17">
    <location>
        <position position="820"/>
    </location>
    <ligand>
        <name>ATP</name>
        <dbReference type="ChEBI" id="CHEBI:30616"/>
        <label>2</label>
    </ligand>
</feature>
<comment type="catalytic activity">
    <reaction evidence="15 17">
        <text>hydrogencarbonate + L-glutamine + 2 ATP + H2O = carbamoyl phosphate + L-glutamate + 2 ADP + phosphate + 2 H(+)</text>
        <dbReference type="Rhea" id="RHEA:18633"/>
        <dbReference type="ChEBI" id="CHEBI:15377"/>
        <dbReference type="ChEBI" id="CHEBI:15378"/>
        <dbReference type="ChEBI" id="CHEBI:17544"/>
        <dbReference type="ChEBI" id="CHEBI:29985"/>
        <dbReference type="ChEBI" id="CHEBI:30616"/>
        <dbReference type="ChEBI" id="CHEBI:43474"/>
        <dbReference type="ChEBI" id="CHEBI:58228"/>
        <dbReference type="ChEBI" id="CHEBI:58359"/>
        <dbReference type="ChEBI" id="CHEBI:456216"/>
        <dbReference type="EC" id="6.3.5.5"/>
    </reaction>
</comment>
<dbReference type="SUPFAM" id="SSF56059">
    <property type="entry name" value="Glutathione synthetase ATP-binding domain-like"/>
    <property type="match status" value="2"/>
</dbReference>
<keyword evidence="5 17" id="KW-0436">Ligase</keyword>
<feature type="binding site" evidence="17">
    <location>
        <position position="748"/>
    </location>
    <ligand>
        <name>ATP</name>
        <dbReference type="ChEBI" id="CHEBI:30616"/>
        <label>2</label>
    </ligand>
</feature>
<reference evidence="20 21" key="1">
    <citation type="submission" date="2014-01" db="EMBL/GenBank/DDBJ databases">
        <title>Plasmidome dynamics in the species complex Clostridium novyi sensu lato converts strains of independent lineages into distinctly different pathogens.</title>
        <authorList>
            <person name="Skarin H."/>
            <person name="Segerman B."/>
        </authorList>
    </citation>
    <scope>NUCLEOTIDE SEQUENCE [LARGE SCALE GENOMIC DNA]</scope>
    <source>
        <strain evidence="20 21">4552</strain>
    </source>
</reference>
<feature type="binding site" evidence="17">
    <location>
        <position position="820"/>
    </location>
    <ligand>
        <name>Mg(2+)</name>
        <dbReference type="ChEBI" id="CHEBI:18420"/>
        <label>3</label>
    </ligand>
</feature>
<feature type="region of interest" description="Carboxyphosphate synthetic domain" evidence="17">
    <location>
        <begin position="1"/>
        <end position="401"/>
    </location>
</feature>
<sequence>MSLDKSLKKVLILGSGPIIIGQAAEFDYSGTQACKSIKEEGIETVLVNSNPATIMTDLNIADKVYIEPLKIEAVEKIIEKEKPNGILAGFGGQTALNIAMELQEKGVLEKNNVKLLGINGESIKKAEDREEFKELMLEIGEPIPESTIAVNMEECKAFVERHGLPIIIRPAYTLGGTGGGIAETMEQYLDICELGLKMSPIHQILLEQSVAGWKELEYEVIRDKKDNCIIICNMENIDPVGVHTGDSIVVAPSQTLTDKEHQMLRNSALKIIRSLKIEGGCNIQFALDPISNKYIVIEVNPRVSRSSALASKAAGYPIAKIASKIAIGYSLDELKNYVTQTSSTCFEPALDYIVVKMPKWPFDKFNTAERRLGTQMKATGEVMAIDRNFESAFLKAVTCLESKIIGLKLQNGDELTDDELINKINMQDDERIFAIGEAFRRDFTIDFIHDLTKIDKWFLNKINNIVKIEKRLESKNIDNELICDASTLGFTDEQISKLSNMDVKKIQIVKKLKNIYPVYKMVDTCSGEFEAKTPYYYSCYEKEDENIVTDKEKIMVIGSGPIRIGQGIEFDYCCVHGSWAINNAGYESIMVNNNPETVSTDFDTSDKLYFESLFIDDVMNVIRKENPKGVILQFGGQTSVNLAEKLSQRGVNILGTKFESIDLAEDREKFRELLEELNIKTPTGNAVTSIEEAYKVVEKLGYPVIVRPSYVIGGRAMEVIYDDKALEKYMKEAVSLSSEHTIIVDKYVRGTEIEVDAICDGEDILMPGIMEHIERTGVHSGDSITVYPYMTLSEDTIKELVKNTKKIATALNIVGLVNIQYVFDGKDIYVIEVNPRASRTVPILSKVTGVPMVNIGVQTMLGAKLKDLEYGTGLLKWSGLHAVKVPVFSNEKLADVDTYLGPEMKSTGEVLGVDYDLDKAIYKGFIAAGINIETKGAIYVSLKDVDKEEGSAIIKKYYDLGFKIYSSEGTGKTFQKNGIKNTTITLDEVFKLISNSEINLIINTPTKGNNSGSTGFKIRRKGSEYKIPVFTCIDTARVFLKTIELVKHNKTVEYRSLNEYFDR</sequence>
<dbReference type="NCBIfam" id="TIGR01369">
    <property type="entry name" value="CPSaseII_lrg"/>
    <property type="match status" value="1"/>
</dbReference>
<dbReference type="OrthoDB" id="9804197at2"/>
<feature type="binding site" evidence="17">
    <location>
        <position position="777"/>
    </location>
    <ligand>
        <name>ATP</name>
        <dbReference type="ChEBI" id="CHEBI:30616"/>
        <label>2</label>
    </ligand>
</feature>
<dbReference type="PRINTS" id="PR00098">
    <property type="entry name" value="CPSASE"/>
</dbReference>
<dbReference type="SUPFAM" id="SSF52335">
    <property type="entry name" value="Methylglyoxal synthase-like"/>
    <property type="match status" value="1"/>
</dbReference>
<dbReference type="SMART" id="SM00851">
    <property type="entry name" value="MGS"/>
    <property type="match status" value="1"/>
</dbReference>
<dbReference type="FunFam" id="3.40.50.20:FF:000002">
    <property type="entry name" value="Carbamoyl-phosphate synthase large chain"/>
    <property type="match status" value="1"/>
</dbReference>
<evidence type="ECO:0000256" key="5">
    <source>
        <dbReference type="ARBA" id="ARBA00022598"/>
    </source>
</evidence>
<feature type="binding site" evidence="17">
    <location>
        <position position="300"/>
    </location>
    <ligand>
        <name>Mg(2+)</name>
        <dbReference type="ChEBI" id="CHEBI:18420"/>
        <label>2</label>
    </ligand>
</feature>
<dbReference type="HAMAP" id="MF_01210_A">
    <property type="entry name" value="CPSase_L_chain_A"/>
    <property type="match status" value="1"/>
</dbReference>
<dbReference type="FunFam" id="1.10.1030.10:FF:000002">
    <property type="entry name" value="Carbamoyl-phosphate synthase large chain"/>
    <property type="match status" value="1"/>
</dbReference>
<dbReference type="InterPro" id="IPR005483">
    <property type="entry name" value="CPSase_dom"/>
</dbReference>
<dbReference type="InterPro" id="IPR011761">
    <property type="entry name" value="ATP-grasp"/>
</dbReference>
<dbReference type="GO" id="GO:0004088">
    <property type="term" value="F:carbamoyl-phosphate synthase (glutamine-hydrolyzing) activity"/>
    <property type="evidence" value="ECO:0007669"/>
    <property type="project" value="UniProtKB-UniRule"/>
</dbReference>
<evidence type="ECO:0000256" key="16">
    <source>
        <dbReference type="ARBA" id="ARBA00060037"/>
    </source>
</evidence>
<evidence type="ECO:0000256" key="7">
    <source>
        <dbReference type="ARBA" id="ARBA00022723"/>
    </source>
</evidence>
<keyword evidence="11" id="KW-0460">Magnesium</keyword>
<comment type="subunit">
    <text evidence="17">Composed of two chains; the small (or glutamine) chain promotes the hydrolysis of glutamine to ammonia, which is used by the large (or ammonia) chain to synthesize carbamoyl phosphate. Tetramer of heterodimers (alpha,beta)4.</text>
</comment>
<evidence type="ECO:0000256" key="17">
    <source>
        <dbReference type="HAMAP-Rule" id="MF_01210"/>
    </source>
</evidence>